<dbReference type="PANTHER" id="PTHR42748:SF7">
    <property type="entry name" value="NMRA LIKE REDOX SENSOR 1-RELATED"/>
    <property type="match status" value="1"/>
</dbReference>
<organism evidence="4 5">
    <name type="scientific">Dacryopinax primogenitus (strain DJM 731)</name>
    <name type="common">Brown rot fungus</name>
    <dbReference type="NCBI Taxonomy" id="1858805"/>
    <lineage>
        <taxon>Eukaryota</taxon>
        <taxon>Fungi</taxon>
        <taxon>Dikarya</taxon>
        <taxon>Basidiomycota</taxon>
        <taxon>Agaricomycotina</taxon>
        <taxon>Dacrymycetes</taxon>
        <taxon>Dacrymycetales</taxon>
        <taxon>Dacrymycetaceae</taxon>
        <taxon>Dacryopinax</taxon>
    </lineage>
</organism>
<dbReference type="Gene3D" id="3.90.25.10">
    <property type="entry name" value="UDP-galactose 4-epimerase, domain 1"/>
    <property type="match status" value="1"/>
</dbReference>
<dbReference type="InterPro" id="IPR051164">
    <property type="entry name" value="NmrA-like_oxidored"/>
</dbReference>
<evidence type="ECO:0000256" key="1">
    <source>
        <dbReference type="ARBA" id="ARBA00006328"/>
    </source>
</evidence>
<dbReference type="Pfam" id="PF05368">
    <property type="entry name" value="NmrA"/>
    <property type="match status" value="1"/>
</dbReference>
<keyword evidence="2" id="KW-0521">NADP</keyword>
<accession>M5G6E4</accession>
<dbReference type="SUPFAM" id="SSF51735">
    <property type="entry name" value="NAD(P)-binding Rossmann-fold domains"/>
    <property type="match status" value="1"/>
</dbReference>
<comment type="similarity">
    <text evidence="1">Belongs to the NmrA-type oxidoreductase family.</text>
</comment>
<evidence type="ECO:0000313" key="5">
    <source>
        <dbReference type="Proteomes" id="UP000030653"/>
    </source>
</evidence>
<dbReference type="EMBL" id="JH795864">
    <property type="protein sequence ID" value="EJU01397.1"/>
    <property type="molecule type" value="Genomic_DNA"/>
</dbReference>
<dbReference type="HOGENOM" id="CLU_007383_8_2_1"/>
<reference evidence="4 5" key="1">
    <citation type="journal article" date="2012" name="Science">
        <title>The Paleozoic origin of enzymatic lignin decomposition reconstructed from 31 fungal genomes.</title>
        <authorList>
            <person name="Floudas D."/>
            <person name="Binder M."/>
            <person name="Riley R."/>
            <person name="Barry K."/>
            <person name="Blanchette R.A."/>
            <person name="Henrissat B."/>
            <person name="Martinez A.T."/>
            <person name="Otillar R."/>
            <person name="Spatafora J.W."/>
            <person name="Yadav J.S."/>
            <person name="Aerts A."/>
            <person name="Benoit I."/>
            <person name="Boyd A."/>
            <person name="Carlson A."/>
            <person name="Copeland A."/>
            <person name="Coutinho P.M."/>
            <person name="de Vries R.P."/>
            <person name="Ferreira P."/>
            <person name="Findley K."/>
            <person name="Foster B."/>
            <person name="Gaskell J."/>
            <person name="Glotzer D."/>
            <person name="Gorecki P."/>
            <person name="Heitman J."/>
            <person name="Hesse C."/>
            <person name="Hori C."/>
            <person name="Igarashi K."/>
            <person name="Jurgens J.A."/>
            <person name="Kallen N."/>
            <person name="Kersten P."/>
            <person name="Kohler A."/>
            <person name="Kuees U."/>
            <person name="Kumar T.K.A."/>
            <person name="Kuo A."/>
            <person name="LaButti K."/>
            <person name="Larrondo L.F."/>
            <person name="Lindquist E."/>
            <person name="Ling A."/>
            <person name="Lombard V."/>
            <person name="Lucas S."/>
            <person name="Lundell T."/>
            <person name="Martin R."/>
            <person name="McLaughlin D.J."/>
            <person name="Morgenstern I."/>
            <person name="Morin E."/>
            <person name="Murat C."/>
            <person name="Nagy L.G."/>
            <person name="Nolan M."/>
            <person name="Ohm R.A."/>
            <person name="Patyshakuliyeva A."/>
            <person name="Rokas A."/>
            <person name="Ruiz-Duenas F.J."/>
            <person name="Sabat G."/>
            <person name="Salamov A."/>
            <person name="Samejima M."/>
            <person name="Schmutz J."/>
            <person name="Slot J.C."/>
            <person name="St John F."/>
            <person name="Stenlid J."/>
            <person name="Sun H."/>
            <person name="Sun S."/>
            <person name="Syed K."/>
            <person name="Tsang A."/>
            <person name="Wiebenga A."/>
            <person name="Young D."/>
            <person name="Pisabarro A."/>
            <person name="Eastwood D.C."/>
            <person name="Martin F."/>
            <person name="Cullen D."/>
            <person name="Grigoriev I.V."/>
            <person name="Hibbett D.S."/>
        </authorList>
    </citation>
    <scope>NUCLEOTIDE SEQUENCE [LARGE SCALE GENOMIC DNA]</scope>
    <source>
        <strain evidence="4 5">DJM-731 SS1</strain>
    </source>
</reference>
<evidence type="ECO:0000259" key="3">
    <source>
        <dbReference type="Pfam" id="PF05368"/>
    </source>
</evidence>
<dbReference type="InterPro" id="IPR036291">
    <property type="entry name" value="NAD(P)-bd_dom_sf"/>
</dbReference>
<dbReference type="RefSeq" id="XP_040628294.1">
    <property type="nucleotide sequence ID" value="XM_040770226.1"/>
</dbReference>
<gene>
    <name evidence="4" type="ORF">DACRYDRAFT_116569</name>
</gene>
<dbReference type="Proteomes" id="UP000030653">
    <property type="component" value="Unassembled WGS sequence"/>
</dbReference>
<dbReference type="GeneID" id="63685288"/>
<protein>
    <submittedName>
        <fullName evidence="4">NADP-binding protein</fullName>
    </submittedName>
</protein>
<dbReference type="Gene3D" id="3.40.50.720">
    <property type="entry name" value="NAD(P)-binding Rossmann-like Domain"/>
    <property type="match status" value="1"/>
</dbReference>
<name>M5G6E4_DACPD</name>
<dbReference type="PANTHER" id="PTHR42748">
    <property type="entry name" value="NITROGEN METABOLITE REPRESSION PROTEIN NMRA FAMILY MEMBER"/>
    <property type="match status" value="1"/>
</dbReference>
<keyword evidence="5" id="KW-1185">Reference proteome</keyword>
<dbReference type="AlphaFoldDB" id="M5G6E4"/>
<dbReference type="OrthoDB" id="9997102at2759"/>
<dbReference type="InterPro" id="IPR008030">
    <property type="entry name" value="NmrA-like"/>
</dbReference>
<feature type="domain" description="NmrA-like" evidence="3">
    <location>
        <begin position="3"/>
        <end position="252"/>
    </location>
</feature>
<evidence type="ECO:0000256" key="2">
    <source>
        <dbReference type="ARBA" id="ARBA00022857"/>
    </source>
</evidence>
<evidence type="ECO:0000313" key="4">
    <source>
        <dbReference type="EMBL" id="EJU01397.1"/>
    </source>
</evidence>
<dbReference type="STRING" id="1858805.M5G6E4"/>
<sequence length="306" mass="33445">MSKKLVVVTNATGKQGSSVLNALLEHGGYLARGLTRDTTSAASKAFTAKGAEMVQVSVTDKAGLAAAFQGAYAVFGYTILRSADSESVQGKNMVDACLANNVPLFIWSSLPSASDLAGQNAKFALLDHKGEVNTYLNTTGQAAVTLYMGVFSENLFNQRQLVRVSPGKWEIQYPIAPAAMRQPFSYIGKDTGGVAVAIIDHWSDASWREKLTENPIPMCSYKITGTDMAKILSQTTGSTVTYERQEETVPEPLKTMWTMAVKYWNYDDPIPPKILVDLGVKFHTFEDFVREEVAPFMEKSEAEDKA</sequence>
<proteinExistence type="inferred from homology"/>